<evidence type="ECO:0008006" key="2">
    <source>
        <dbReference type="Google" id="ProtNLM"/>
    </source>
</evidence>
<dbReference type="AlphaFoldDB" id="A0A0F9D6D9"/>
<evidence type="ECO:0000313" key="1">
    <source>
        <dbReference type="EMBL" id="KKL57283.1"/>
    </source>
</evidence>
<feature type="non-terminal residue" evidence="1">
    <location>
        <position position="1"/>
    </location>
</feature>
<reference evidence="1" key="1">
    <citation type="journal article" date="2015" name="Nature">
        <title>Complex archaea that bridge the gap between prokaryotes and eukaryotes.</title>
        <authorList>
            <person name="Spang A."/>
            <person name="Saw J.H."/>
            <person name="Jorgensen S.L."/>
            <person name="Zaremba-Niedzwiedzka K."/>
            <person name="Martijn J."/>
            <person name="Lind A.E."/>
            <person name="van Eijk R."/>
            <person name="Schleper C."/>
            <person name="Guy L."/>
            <person name="Ettema T.J."/>
        </authorList>
    </citation>
    <scope>NUCLEOTIDE SEQUENCE</scope>
</reference>
<dbReference type="InterPro" id="IPR018247">
    <property type="entry name" value="EF_Hand_1_Ca_BS"/>
</dbReference>
<sequence length="187" mass="21876">SCAEPDWCSGADLDHSGQVGWGDFGIFAAHWLECAGPGCVPEMTWYVEPECVPEAGQEQGHFFAAEDQTRFTITVEGQYIHFDDMIKANCCKDYFELEHRLDTTMDYYMTSVLEPTHFGTHRFKWNVKRIVMAVLFLLTDYCWQQRIIWYSSSIWMWQFDKNNIENSDMVHWWLTFKHVANTDAVSS</sequence>
<dbReference type="PROSITE" id="PS00018">
    <property type="entry name" value="EF_HAND_1"/>
    <property type="match status" value="1"/>
</dbReference>
<name>A0A0F9D6D9_9ZZZZ</name>
<protein>
    <recommendedName>
        <fullName evidence="2">EF-hand domain-containing protein</fullName>
    </recommendedName>
</protein>
<proteinExistence type="predicted"/>
<organism evidence="1">
    <name type="scientific">marine sediment metagenome</name>
    <dbReference type="NCBI Taxonomy" id="412755"/>
    <lineage>
        <taxon>unclassified sequences</taxon>
        <taxon>metagenomes</taxon>
        <taxon>ecological metagenomes</taxon>
    </lineage>
</organism>
<gene>
    <name evidence="1" type="ORF">LCGC14_2236980</name>
</gene>
<accession>A0A0F9D6D9</accession>
<dbReference type="EMBL" id="LAZR01030217">
    <property type="protein sequence ID" value="KKL57283.1"/>
    <property type="molecule type" value="Genomic_DNA"/>
</dbReference>
<comment type="caution">
    <text evidence="1">The sequence shown here is derived from an EMBL/GenBank/DDBJ whole genome shotgun (WGS) entry which is preliminary data.</text>
</comment>